<organism evidence="2 3">
    <name type="scientific">Burkholderia cenocepacia (strain ATCC BAA-245 / DSM 16553 / LMG 16656 / NCTC 13227 / J2315 / CF5610)</name>
    <name type="common">Burkholderia cepacia (strain J2315)</name>
    <dbReference type="NCBI Taxonomy" id="216591"/>
    <lineage>
        <taxon>Bacteria</taxon>
        <taxon>Pseudomonadati</taxon>
        <taxon>Pseudomonadota</taxon>
        <taxon>Betaproteobacteria</taxon>
        <taxon>Burkholderiales</taxon>
        <taxon>Burkholderiaceae</taxon>
        <taxon>Burkholderia</taxon>
        <taxon>Burkholderia cepacia complex</taxon>
    </lineage>
</organism>
<reference evidence="2 3" key="1">
    <citation type="journal article" date="2009" name="J. Bacteriol.">
        <title>The genome of Burkholderia cenocepacia J2315, an epidemic pathogen of cystic fibrosis patients.</title>
        <authorList>
            <person name="Holden M.T."/>
            <person name="Seth-Smith H.M."/>
            <person name="Crossman L.C."/>
            <person name="Sebaihia M."/>
            <person name="Bentley S.D."/>
            <person name="Cerdeno-Tarraga A.M."/>
            <person name="Thomson N.R."/>
            <person name="Bason N."/>
            <person name="Quail M.A."/>
            <person name="Sharp S."/>
            <person name="Cherevach I."/>
            <person name="Churcher C."/>
            <person name="Goodhead I."/>
            <person name="Hauser H."/>
            <person name="Holroyd N."/>
            <person name="Mungall K."/>
            <person name="Scott P."/>
            <person name="Walker D."/>
            <person name="White B."/>
            <person name="Rose H."/>
            <person name="Iversen P."/>
            <person name="Mil-Homens D."/>
            <person name="Rocha E.P."/>
            <person name="Fialho A.M."/>
            <person name="Baldwin A."/>
            <person name="Dowson C."/>
            <person name="Barrell B.G."/>
            <person name="Govan J.R."/>
            <person name="Vandamme P."/>
            <person name="Hart C.A."/>
            <person name="Mahenthiralingam E."/>
            <person name="Parkhill J."/>
        </authorList>
    </citation>
    <scope>NUCLEOTIDE SEQUENCE [LARGE SCALE GENOMIC DNA]</scope>
    <source>
        <strain evidence="3">ATCC BAA-245 / DSM 16553 / LMG 16656 / NCTC 13227 / J2315 / CF5610</strain>
    </source>
</reference>
<dbReference type="KEGG" id="bcj:BCAL3230"/>
<dbReference type="HOGENOM" id="CLU_1648939_0_0_4"/>
<evidence type="ECO:0000256" key="1">
    <source>
        <dbReference type="SAM" id="MobiDB-lite"/>
    </source>
</evidence>
<evidence type="ECO:0000313" key="2">
    <source>
        <dbReference type="EMBL" id="CAR53556.1"/>
    </source>
</evidence>
<protein>
    <submittedName>
        <fullName evidence="2">Uncharacterized protein</fullName>
    </submittedName>
</protein>
<keyword evidence="3" id="KW-1185">Reference proteome</keyword>
<proteinExistence type="predicted"/>
<dbReference type="EMBL" id="AM747720">
    <property type="protein sequence ID" value="CAR53556.1"/>
    <property type="molecule type" value="Genomic_DNA"/>
</dbReference>
<sequence>MAKATHQTVDIASNRRAGGLSRRRKASWFERRCSRQHAREILVPAVQTQCLNDLSLPEQQSTASTVKIAYRPDDAYSRKPLTAAERRVLWTSGSRSADNLVEAYGREQVMGVDNMDGAPCRTAAALGNPELTHATPLDENLSMSTPLPDIRPQRSGALSA</sequence>
<gene>
    <name evidence="2" type="ORF">BCAL3230</name>
</gene>
<dbReference type="RefSeq" id="WP_012492938.1">
    <property type="nucleotide sequence ID" value="NC_011000.1"/>
</dbReference>
<feature type="region of interest" description="Disordered" evidence="1">
    <location>
        <begin position="129"/>
        <end position="160"/>
    </location>
</feature>
<accession>B4EDE8</accession>
<dbReference type="AlphaFoldDB" id="B4EDE8"/>
<evidence type="ECO:0000313" key="3">
    <source>
        <dbReference type="Proteomes" id="UP000001035"/>
    </source>
</evidence>
<name>B4EDE8_BURCJ</name>
<dbReference type="Proteomes" id="UP000001035">
    <property type="component" value="Chromosome 1"/>
</dbReference>